<dbReference type="AlphaFoldDB" id="A0A9D1KMM4"/>
<dbReference type="SUPFAM" id="SSF46785">
    <property type="entry name" value="Winged helix' DNA-binding domain"/>
    <property type="match status" value="1"/>
</dbReference>
<keyword evidence="3" id="KW-0804">Transcription</keyword>
<evidence type="ECO:0000256" key="1">
    <source>
        <dbReference type="ARBA" id="ARBA00023015"/>
    </source>
</evidence>
<dbReference type="Proteomes" id="UP000886842">
    <property type="component" value="Unassembled WGS sequence"/>
</dbReference>
<feature type="domain" description="HTH gntR-type" evidence="4">
    <location>
        <begin position="1"/>
        <end position="63"/>
    </location>
</feature>
<dbReference type="Gene3D" id="1.10.10.10">
    <property type="entry name" value="Winged helix-like DNA-binding domain superfamily/Winged helix DNA-binding domain"/>
    <property type="match status" value="1"/>
</dbReference>
<dbReference type="CDD" id="cd06267">
    <property type="entry name" value="PBP1_LacI_sugar_binding-like"/>
    <property type="match status" value="1"/>
</dbReference>
<comment type="caution">
    <text evidence="5">The sequence shown here is derived from an EMBL/GenBank/DDBJ whole genome shotgun (WGS) entry which is preliminary data.</text>
</comment>
<dbReference type="CDD" id="cd07377">
    <property type="entry name" value="WHTH_GntR"/>
    <property type="match status" value="1"/>
</dbReference>
<accession>A0A9D1KMM4</accession>
<dbReference type="SUPFAM" id="SSF53822">
    <property type="entry name" value="Periplasmic binding protein-like I"/>
    <property type="match status" value="1"/>
</dbReference>
<dbReference type="InterPro" id="IPR036388">
    <property type="entry name" value="WH-like_DNA-bd_sf"/>
</dbReference>
<dbReference type="GO" id="GO:0000976">
    <property type="term" value="F:transcription cis-regulatory region binding"/>
    <property type="evidence" value="ECO:0007669"/>
    <property type="project" value="TreeGrafter"/>
</dbReference>
<dbReference type="InterPro" id="IPR000524">
    <property type="entry name" value="Tscrpt_reg_HTH_GntR"/>
</dbReference>
<reference evidence="5" key="2">
    <citation type="journal article" date="2021" name="PeerJ">
        <title>Extensive microbial diversity within the chicken gut microbiome revealed by metagenomics and culture.</title>
        <authorList>
            <person name="Gilroy R."/>
            <person name="Ravi A."/>
            <person name="Getino M."/>
            <person name="Pursley I."/>
            <person name="Horton D.L."/>
            <person name="Alikhan N.F."/>
            <person name="Baker D."/>
            <person name="Gharbi K."/>
            <person name="Hall N."/>
            <person name="Watson M."/>
            <person name="Adriaenssens E.M."/>
            <person name="Foster-Nyarko E."/>
            <person name="Jarju S."/>
            <person name="Secka A."/>
            <person name="Antonio M."/>
            <person name="Oren A."/>
            <person name="Chaudhuri R.R."/>
            <person name="La Ragione R."/>
            <person name="Hildebrand F."/>
            <person name="Pallen M.J."/>
        </authorList>
    </citation>
    <scope>NUCLEOTIDE SEQUENCE</scope>
    <source>
        <strain evidence="5">ChiGjej1B1-24693</strain>
    </source>
</reference>
<dbReference type="PRINTS" id="PR00035">
    <property type="entry name" value="HTHGNTR"/>
</dbReference>
<dbReference type="GO" id="GO:0003700">
    <property type="term" value="F:DNA-binding transcription factor activity"/>
    <property type="evidence" value="ECO:0007669"/>
    <property type="project" value="InterPro"/>
</dbReference>
<protein>
    <submittedName>
        <fullName evidence="5">LacI family DNA-binding transcriptional regulator</fullName>
    </submittedName>
</protein>
<evidence type="ECO:0000313" key="6">
    <source>
        <dbReference type="Proteomes" id="UP000886842"/>
    </source>
</evidence>
<organism evidence="5 6">
    <name type="scientific">Candidatus Avipropionibacterium avicola</name>
    <dbReference type="NCBI Taxonomy" id="2840701"/>
    <lineage>
        <taxon>Bacteria</taxon>
        <taxon>Bacillati</taxon>
        <taxon>Actinomycetota</taxon>
        <taxon>Actinomycetes</taxon>
        <taxon>Propionibacteriales</taxon>
        <taxon>Propionibacteriaceae</taxon>
        <taxon>Propionibacteriaceae incertae sedis</taxon>
        <taxon>Candidatus Avipropionibacterium</taxon>
    </lineage>
</organism>
<keyword evidence="2 5" id="KW-0238">DNA-binding</keyword>
<dbReference type="EMBL" id="DVLP01000149">
    <property type="protein sequence ID" value="HIT74912.1"/>
    <property type="molecule type" value="Genomic_DNA"/>
</dbReference>
<keyword evidence="1" id="KW-0805">Transcription regulation</keyword>
<sequence>MAARLRQQVRGGSWPHLSRLPPDADLARHLGVGTNTVRRALTLLHTEGLVERRRGSGTVVLGQPSSIEQTGPRVGVLVPSLTRYFPPLVRGVRDVVEAGGGTVVARPSDHGAAQESAVLDDFCSSGLEAMVVVPLTPSLATPQFRDRLESLEVPVVVAERLPPVSGAERGDSRLSCVVSDVRRGGLMAVHHLVRAGRSRIGLLSSRDTATSEDFHSGFTQAAHDLGVAVGQATLRWRYDWRRPQQIRRTVRGYVSTLVQTGTDAVVCFDSTVVSALLRELEAAGCRVPDDVAVITYDEEGGHPTPIPVTAVVPDRGEVGRLAAHVLLRQLDRGIQIPVTQTLVSPDLVLGAST</sequence>
<dbReference type="PANTHER" id="PTHR30146">
    <property type="entry name" value="LACI-RELATED TRANSCRIPTIONAL REPRESSOR"/>
    <property type="match status" value="1"/>
</dbReference>
<dbReference type="InterPro" id="IPR036390">
    <property type="entry name" value="WH_DNA-bd_sf"/>
</dbReference>
<evidence type="ECO:0000259" key="4">
    <source>
        <dbReference type="PROSITE" id="PS50949"/>
    </source>
</evidence>
<reference evidence="5" key="1">
    <citation type="submission" date="2020-10" db="EMBL/GenBank/DDBJ databases">
        <authorList>
            <person name="Gilroy R."/>
        </authorList>
    </citation>
    <scope>NUCLEOTIDE SEQUENCE</scope>
    <source>
        <strain evidence="5">ChiGjej1B1-24693</strain>
    </source>
</reference>
<dbReference type="Pfam" id="PF00392">
    <property type="entry name" value="GntR"/>
    <property type="match status" value="1"/>
</dbReference>
<dbReference type="Gene3D" id="3.40.50.2300">
    <property type="match status" value="2"/>
</dbReference>
<gene>
    <name evidence="5" type="ORF">IAA98_04945</name>
</gene>
<dbReference type="PANTHER" id="PTHR30146:SF109">
    <property type="entry name" value="HTH-TYPE TRANSCRIPTIONAL REGULATOR GALS"/>
    <property type="match status" value="1"/>
</dbReference>
<name>A0A9D1KMM4_9ACTN</name>
<evidence type="ECO:0000313" key="5">
    <source>
        <dbReference type="EMBL" id="HIT74912.1"/>
    </source>
</evidence>
<dbReference type="PROSITE" id="PS50949">
    <property type="entry name" value="HTH_GNTR"/>
    <property type="match status" value="1"/>
</dbReference>
<dbReference type="InterPro" id="IPR028082">
    <property type="entry name" value="Peripla_BP_I"/>
</dbReference>
<dbReference type="Pfam" id="PF13377">
    <property type="entry name" value="Peripla_BP_3"/>
    <property type="match status" value="1"/>
</dbReference>
<dbReference type="SMART" id="SM00345">
    <property type="entry name" value="HTH_GNTR"/>
    <property type="match status" value="1"/>
</dbReference>
<evidence type="ECO:0000256" key="3">
    <source>
        <dbReference type="ARBA" id="ARBA00023163"/>
    </source>
</evidence>
<dbReference type="InterPro" id="IPR046335">
    <property type="entry name" value="LacI/GalR-like_sensor"/>
</dbReference>
<proteinExistence type="predicted"/>
<evidence type="ECO:0000256" key="2">
    <source>
        <dbReference type="ARBA" id="ARBA00023125"/>
    </source>
</evidence>